<dbReference type="Gene3D" id="3.40.50.1820">
    <property type="entry name" value="alpha/beta hydrolase"/>
    <property type="match status" value="1"/>
</dbReference>
<feature type="region of interest" description="Disordered" evidence="5">
    <location>
        <begin position="420"/>
        <end position="439"/>
    </location>
</feature>
<sequence>MYKKIVVLLVIFLSACSLLTQKSVAQSNEQDSAPTVTVKDGTLEGIDDSGISIFKGIPFAQPPVSDLRWRPPQEAQPWEGVREAKTFSPACMQLPVFGDMVFRADGNSEDCLYLNVWTPETSPDQQLPVLVYFYGGGYMAGDGSEPRYDGASMARNHGIVTVTVNYRLGIFGFMAHPELTEESPENASGNYGLLDQAKALQWVKDNIVAFGGDPNDITIAGESAGSISVSAQMASPLSRGLIAGAIGESGSILGALPAIPLDGSERQGLQFANSVDAGSLADLRSLPADTLLQAAGGQGTPRFSPTVDGYFFPKAPIEIYRAGEQADVPLFVGWNSQEMPYQFIMQGQKPTPENYKQRIETLYSDAADNILELYPGSTTEEAVQSATDLASDRFIAYSTWKWSDTHAETADSPVYRYYYTHPRPPQKDTPNNAQDTTNDIPEVEGAAHAAEIEYMMGNLPSNEVFAWTAADYKVSDIFQNYAANFVKNKNPNGLGVPFWSAINESESPKIIHIAPTTELKEDQHRQRYLLLDQLYYSE</sequence>
<dbReference type="PANTHER" id="PTHR43918:SF4">
    <property type="entry name" value="CARBOXYLIC ESTER HYDROLASE"/>
    <property type="match status" value="1"/>
</dbReference>
<dbReference type="SUPFAM" id="SSF53474">
    <property type="entry name" value="alpha/beta-Hydrolases"/>
    <property type="match status" value="1"/>
</dbReference>
<evidence type="ECO:0000313" key="8">
    <source>
        <dbReference type="Proteomes" id="UP001207918"/>
    </source>
</evidence>
<feature type="domain" description="Carboxylesterase type B" evidence="6">
    <location>
        <begin position="33"/>
        <end position="523"/>
    </location>
</feature>
<dbReference type="PRINTS" id="PR00878">
    <property type="entry name" value="CHOLNESTRASE"/>
</dbReference>
<dbReference type="PROSITE" id="PS00122">
    <property type="entry name" value="CARBOXYLESTERASE_B_1"/>
    <property type="match status" value="1"/>
</dbReference>
<dbReference type="Proteomes" id="UP001207918">
    <property type="component" value="Unassembled WGS sequence"/>
</dbReference>
<dbReference type="Pfam" id="PF00135">
    <property type="entry name" value="COesterase"/>
    <property type="match status" value="1"/>
</dbReference>
<dbReference type="InterPro" id="IPR019819">
    <property type="entry name" value="Carboxylesterase_B_CS"/>
</dbReference>
<evidence type="ECO:0000256" key="5">
    <source>
        <dbReference type="SAM" id="MobiDB-lite"/>
    </source>
</evidence>
<evidence type="ECO:0000256" key="4">
    <source>
        <dbReference type="RuleBase" id="RU361235"/>
    </source>
</evidence>
<dbReference type="InterPro" id="IPR002018">
    <property type="entry name" value="CarbesteraseB"/>
</dbReference>
<keyword evidence="8" id="KW-1185">Reference proteome</keyword>
<dbReference type="EMBL" id="JAGGJA010000007">
    <property type="protein sequence ID" value="MCW9707610.1"/>
    <property type="molecule type" value="Genomic_DNA"/>
</dbReference>
<dbReference type="InterPro" id="IPR029058">
    <property type="entry name" value="AB_hydrolase_fold"/>
</dbReference>
<organism evidence="7 8">
    <name type="scientific">Fodinibius salsisoli</name>
    <dbReference type="NCBI Taxonomy" id="2820877"/>
    <lineage>
        <taxon>Bacteria</taxon>
        <taxon>Pseudomonadati</taxon>
        <taxon>Balneolota</taxon>
        <taxon>Balneolia</taxon>
        <taxon>Balneolales</taxon>
        <taxon>Balneolaceae</taxon>
        <taxon>Fodinibius</taxon>
    </lineage>
</organism>
<comment type="similarity">
    <text evidence="1 4">Belongs to the type-B carboxylesterase/lipase family.</text>
</comment>
<dbReference type="EC" id="3.1.1.-" evidence="4"/>
<reference evidence="7 8" key="1">
    <citation type="submission" date="2021-03" db="EMBL/GenBank/DDBJ databases">
        <title>Aliifodinibius sp. nov., a new bacterium isolated from saline soil.</title>
        <authorList>
            <person name="Galisteo C."/>
            <person name="De La Haba R."/>
            <person name="Sanchez-Porro C."/>
            <person name="Ventosa A."/>
        </authorList>
    </citation>
    <scope>NUCLEOTIDE SEQUENCE [LARGE SCALE GENOMIC DNA]</scope>
    <source>
        <strain evidence="7 8">1BSP15-2V2</strain>
    </source>
</reference>
<evidence type="ECO:0000256" key="1">
    <source>
        <dbReference type="ARBA" id="ARBA00005964"/>
    </source>
</evidence>
<evidence type="ECO:0000259" key="6">
    <source>
        <dbReference type="Pfam" id="PF00135"/>
    </source>
</evidence>
<dbReference type="PROSITE" id="PS00941">
    <property type="entry name" value="CARBOXYLESTERASE_B_2"/>
    <property type="match status" value="1"/>
</dbReference>
<dbReference type="InterPro" id="IPR019826">
    <property type="entry name" value="Carboxylesterase_B_AS"/>
</dbReference>
<protein>
    <recommendedName>
        <fullName evidence="4">Carboxylic ester hydrolase</fullName>
        <ecNumber evidence="4">3.1.1.-</ecNumber>
    </recommendedName>
</protein>
<dbReference type="InterPro" id="IPR000997">
    <property type="entry name" value="Cholinesterase"/>
</dbReference>
<feature type="chain" id="PRO_5044987480" description="Carboxylic ester hydrolase" evidence="4">
    <location>
        <begin position="26"/>
        <end position="538"/>
    </location>
</feature>
<feature type="compositionally biased region" description="Polar residues" evidence="5">
    <location>
        <begin position="428"/>
        <end position="439"/>
    </location>
</feature>
<keyword evidence="4" id="KW-0732">Signal</keyword>
<name>A0ABT3PP33_9BACT</name>
<evidence type="ECO:0000313" key="7">
    <source>
        <dbReference type="EMBL" id="MCW9707610.1"/>
    </source>
</evidence>
<dbReference type="PANTHER" id="PTHR43918">
    <property type="entry name" value="ACETYLCHOLINESTERASE"/>
    <property type="match status" value="1"/>
</dbReference>
<dbReference type="InterPro" id="IPR050654">
    <property type="entry name" value="AChE-related_enzymes"/>
</dbReference>
<keyword evidence="2 4" id="KW-0378">Hydrolase</keyword>
<evidence type="ECO:0000256" key="2">
    <source>
        <dbReference type="ARBA" id="ARBA00022801"/>
    </source>
</evidence>
<keyword evidence="3" id="KW-1015">Disulfide bond</keyword>
<gene>
    <name evidence="7" type="ORF">J6I44_12155</name>
</gene>
<accession>A0ABT3PP33</accession>
<evidence type="ECO:0000256" key="3">
    <source>
        <dbReference type="ARBA" id="ARBA00023157"/>
    </source>
</evidence>
<dbReference type="RefSeq" id="WP_265766400.1">
    <property type="nucleotide sequence ID" value="NZ_JAGGJA010000007.1"/>
</dbReference>
<proteinExistence type="inferred from homology"/>
<comment type="caution">
    <text evidence="7">The sequence shown here is derived from an EMBL/GenBank/DDBJ whole genome shotgun (WGS) entry which is preliminary data.</text>
</comment>
<dbReference type="PROSITE" id="PS51257">
    <property type="entry name" value="PROKAR_LIPOPROTEIN"/>
    <property type="match status" value="1"/>
</dbReference>
<feature type="signal peptide" evidence="4">
    <location>
        <begin position="1"/>
        <end position="25"/>
    </location>
</feature>